<keyword evidence="4" id="KW-1185">Reference proteome</keyword>
<accession>A0ABU1YY42</accession>
<dbReference type="InterPro" id="IPR009061">
    <property type="entry name" value="DNA-bd_dom_put_sf"/>
</dbReference>
<feature type="domain" description="HTH merR-type" evidence="2">
    <location>
        <begin position="55"/>
        <end position="112"/>
    </location>
</feature>
<dbReference type="Pfam" id="PF13411">
    <property type="entry name" value="MerR_1"/>
    <property type="match status" value="1"/>
</dbReference>
<comment type="caution">
    <text evidence="3">The sequence shown here is derived from an EMBL/GenBank/DDBJ whole genome shotgun (WGS) entry which is preliminary data.</text>
</comment>
<reference evidence="3" key="1">
    <citation type="submission" date="2023-07" db="EMBL/GenBank/DDBJ databases">
        <title>Sequencing the genomes of 1000 actinobacteria strains.</title>
        <authorList>
            <person name="Klenk H.-P."/>
        </authorList>
    </citation>
    <scope>NUCLEOTIDE SEQUENCE</scope>
    <source>
        <strain evidence="3">DSM 13068</strain>
    </source>
</reference>
<gene>
    <name evidence="3" type="ORF">J2S67_000557</name>
</gene>
<protein>
    <submittedName>
        <fullName evidence="3">DNA-binding transcriptional MerR regulator</fullName>
    </submittedName>
</protein>
<dbReference type="PROSITE" id="PS50937">
    <property type="entry name" value="HTH_MERR_2"/>
    <property type="match status" value="1"/>
</dbReference>
<dbReference type="GO" id="GO:0003677">
    <property type="term" value="F:DNA binding"/>
    <property type="evidence" value="ECO:0007669"/>
    <property type="project" value="UniProtKB-KW"/>
</dbReference>
<proteinExistence type="predicted"/>
<dbReference type="RefSeq" id="WP_232219319.1">
    <property type="nucleotide sequence ID" value="NZ_JAVDXX010000001.1"/>
</dbReference>
<evidence type="ECO:0000259" key="2">
    <source>
        <dbReference type="PROSITE" id="PS50937"/>
    </source>
</evidence>
<dbReference type="Gene3D" id="1.10.1660.10">
    <property type="match status" value="1"/>
</dbReference>
<keyword evidence="1 3" id="KW-0238">DNA-binding</keyword>
<dbReference type="InterPro" id="IPR000551">
    <property type="entry name" value="MerR-type_HTH_dom"/>
</dbReference>
<dbReference type="PANTHER" id="PTHR30204">
    <property type="entry name" value="REDOX-CYCLING DRUG-SENSING TRANSCRIPTIONAL ACTIVATOR SOXR"/>
    <property type="match status" value="1"/>
</dbReference>
<dbReference type="CDD" id="cd00592">
    <property type="entry name" value="HTH_MerR-like"/>
    <property type="match status" value="1"/>
</dbReference>
<evidence type="ECO:0000313" key="4">
    <source>
        <dbReference type="Proteomes" id="UP001180715"/>
    </source>
</evidence>
<dbReference type="Proteomes" id="UP001180715">
    <property type="component" value="Unassembled WGS sequence"/>
</dbReference>
<organism evidence="3 4">
    <name type="scientific">Pseudoglutamicibacter albus</name>
    <dbReference type="NCBI Taxonomy" id="98671"/>
    <lineage>
        <taxon>Bacteria</taxon>
        <taxon>Bacillati</taxon>
        <taxon>Actinomycetota</taxon>
        <taxon>Actinomycetes</taxon>
        <taxon>Micrococcales</taxon>
        <taxon>Micrococcaceae</taxon>
        <taxon>Pseudoglutamicibacter</taxon>
    </lineage>
</organism>
<dbReference type="PANTHER" id="PTHR30204:SF89">
    <property type="entry name" value="HTH MERR-TYPE DOMAIN-CONTAINING PROTEIN"/>
    <property type="match status" value="1"/>
</dbReference>
<dbReference type="SMART" id="SM00422">
    <property type="entry name" value="HTH_MERR"/>
    <property type="match status" value="1"/>
</dbReference>
<dbReference type="EMBL" id="JAVDXX010000001">
    <property type="protein sequence ID" value="MDR7293289.1"/>
    <property type="molecule type" value="Genomic_DNA"/>
</dbReference>
<evidence type="ECO:0000313" key="3">
    <source>
        <dbReference type="EMBL" id="MDR7293289.1"/>
    </source>
</evidence>
<evidence type="ECO:0000256" key="1">
    <source>
        <dbReference type="ARBA" id="ARBA00023125"/>
    </source>
</evidence>
<name>A0ABU1YY42_9MICC</name>
<dbReference type="InterPro" id="IPR047057">
    <property type="entry name" value="MerR_fam"/>
</dbReference>
<dbReference type="SUPFAM" id="SSF46955">
    <property type="entry name" value="Putative DNA-binding domain"/>
    <property type="match status" value="1"/>
</dbReference>
<sequence length="266" mass="28684">MTRHRSLDVVLGRSSAAAAAAPATGPSREPARAPRKGVKNIGDVLAILQEDFPAVTASKIRFLEEKGLITPARTAAGYRKYTSSDVERLRFILALQRDQYLPLKVIKEHLDAVDAGENPQALPGGTTIAPRVLDEVEAEQIAGHVRPLTRAELAGRAGASVAFVDELVELGMIAAGEDELFGPNALQSVIAALRLAEYGVQPRHLRLVRTAAEREAALIESVVTSSHPRRDSTSSARAADQAETMAEALSVLHRAMLHSRIDHFDR</sequence>